<gene>
    <name evidence="1" type="ORF">F3Y22_tig00013960pilonHSYRG00374</name>
</gene>
<keyword evidence="2" id="KW-1185">Reference proteome</keyword>
<reference evidence="1" key="1">
    <citation type="submission" date="2019-09" db="EMBL/GenBank/DDBJ databases">
        <title>Draft genome information of white flower Hibiscus syriacus.</title>
        <authorList>
            <person name="Kim Y.-M."/>
        </authorList>
    </citation>
    <scope>NUCLEOTIDE SEQUENCE [LARGE SCALE GENOMIC DNA]</scope>
    <source>
        <strain evidence="1">YM2019G1</strain>
    </source>
</reference>
<dbReference type="AlphaFoldDB" id="A0A6A3C0L2"/>
<organism evidence="1 2">
    <name type="scientific">Hibiscus syriacus</name>
    <name type="common">Rose of Sharon</name>
    <dbReference type="NCBI Taxonomy" id="106335"/>
    <lineage>
        <taxon>Eukaryota</taxon>
        <taxon>Viridiplantae</taxon>
        <taxon>Streptophyta</taxon>
        <taxon>Embryophyta</taxon>
        <taxon>Tracheophyta</taxon>
        <taxon>Spermatophyta</taxon>
        <taxon>Magnoliopsida</taxon>
        <taxon>eudicotyledons</taxon>
        <taxon>Gunneridae</taxon>
        <taxon>Pentapetalae</taxon>
        <taxon>rosids</taxon>
        <taxon>malvids</taxon>
        <taxon>Malvales</taxon>
        <taxon>Malvaceae</taxon>
        <taxon>Malvoideae</taxon>
        <taxon>Hibiscus</taxon>
    </lineage>
</organism>
<dbReference type="EMBL" id="VEPZ02000561">
    <property type="protein sequence ID" value="KAE8722615.1"/>
    <property type="molecule type" value="Genomic_DNA"/>
</dbReference>
<accession>A0A6A3C0L2</accession>
<proteinExistence type="predicted"/>
<sequence>MLANKLERRRRQRRSPLLLQSQQLLPQNGAFRWPRRRVVVDEPTHATTTITLILVYNLFRPHHLIIIIFFLFGLSKADLFELLGMLRLPKGSSFPSKKSSSAVNMAWLLTFLERNSKSATLALSFSFWASISSF</sequence>
<protein>
    <submittedName>
        <fullName evidence="1">Uncharacterized protein</fullName>
    </submittedName>
</protein>
<evidence type="ECO:0000313" key="2">
    <source>
        <dbReference type="Proteomes" id="UP000436088"/>
    </source>
</evidence>
<name>A0A6A3C0L2_HIBSY</name>
<evidence type="ECO:0000313" key="1">
    <source>
        <dbReference type="EMBL" id="KAE8722615.1"/>
    </source>
</evidence>
<dbReference type="Proteomes" id="UP000436088">
    <property type="component" value="Unassembled WGS sequence"/>
</dbReference>
<comment type="caution">
    <text evidence="1">The sequence shown here is derived from an EMBL/GenBank/DDBJ whole genome shotgun (WGS) entry which is preliminary data.</text>
</comment>